<organism evidence="5 6">
    <name type="scientific">Clostridium oryzae</name>
    <dbReference type="NCBI Taxonomy" id="1450648"/>
    <lineage>
        <taxon>Bacteria</taxon>
        <taxon>Bacillati</taxon>
        <taxon>Bacillota</taxon>
        <taxon>Clostridia</taxon>
        <taxon>Eubacteriales</taxon>
        <taxon>Clostridiaceae</taxon>
        <taxon>Clostridium</taxon>
    </lineage>
</organism>
<sequence>MILEKVDKLFDRGLEITKDDILFNGKPIYFWSGEMPYYRINSSHWEDRLKKIKAAGVKFITAYIPWNIHEKEEGRFDFTGKSGDDRCNVVRFIKLIEKLGMYFLPKPGPFICAEVQHGAIPDWLTAKYPEIAMKDSNNRVVGFRQDNKPLPDFLNTVYLKYVDKWYTAVYENILKDRQYPQGPIVAMQIENEFPYSTSELASPFSWGYSEVIINMFRRWLKEKHRDIQTYNEKHASNYVSFDYIEPPRKLDREILNKKHWLAFQDWTMFREYYGVKTLKTYASIFRSLGMTVPFYHNAGMLEDEAPMNFGSLSDVMWMGVNFWLSAPPENDMDAYTQGIRRLKQLKGGQINRPNFAPELNWGWSDAGRSDFLTRYTMPFLKGTNVYTIVDGNQSGTLNEKPYSNSPEPYPGSSPIDASGNLTDCYAILKRLTTFTETEGEEFIQAKYNADVAIGFYTPYNYAYVYTKYGEVKKEYYSNKISIPVGANEFMQNVMKGFIENNIDYYCIDVQRASEKALGKIPVMIALTQEIMDSQTQNKLINYVLGGGKLIILPIIPDKDLKLEPAVKLKDFFFNEDGEDWKEISDGKINETLAISRSFGEGEFIFIDHYVIDGRVYQKILDKMKVNTRYAYSEQEDAEVISLANFESKAIYLFINNRGISDKKIIVQYLDIFDRKLYKKLEVECGKKSVSIIKVVNGQIVNYSINGFDGSYKTSY</sequence>
<dbReference type="EC" id="3.2.1.23" evidence="5"/>
<keyword evidence="5" id="KW-0378">Hydrolase</keyword>
<proteinExistence type="inferred from homology"/>
<protein>
    <submittedName>
        <fullName evidence="5">Beta-galactosidase</fullName>
        <ecNumber evidence="5">3.2.1.23</ecNumber>
    </submittedName>
</protein>
<dbReference type="GO" id="GO:0004565">
    <property type="term" value="F:beta-galactosidase activity"/>
    <property type="evidence" value="ECO:0007669"/>
    <property type="project" value="UniProtKB-EC"/>
</dbReference>
<dbReference type="InterPro" id="IPR031330">
    <property type="entry name" value="Gly_Hdrlase_35_cat"/>
</dbReference>
<evidence type="ECO:0000313" key="5">
    <source>
        <dbReference type="EMBL" id="OPJ60475.1"/>
    </source>
</evidence>
<dbReference type="Pfam" id="PF22369">
    <property type="entry name" value="GLMA_2nd"/>
    <property type="match status" value="1"/>
</dbReference>
<dbReference type="Pfam" id="PF01301">
    <property type="entry name" value="Glyco_hydro_35"/>
    <property type="match status" value="1"/>
</dbReference>
<feature type="domain" description="Glycoside hydrolase 35 catalytic" evidence="3">
    <location>
        <begin position="21"/>
        <end position="198"/>
    </location>
</feature>
<dbReference type="Gene3D" id="3.20.20.80">
    <property type="entry name" value="Glycosidases"/>
    <property type="match status" value="1"/>
</dbReference>
<dbReference type="PANTHER" id="PTHR23421">
    <property type="entry name" value="BETA-GALACTOSIDASE RELATED"/>
    <property type="match status" value="1"/>
</dbReference>
<dbReference type="InterPro" id="IPR054746">
    <property type="entry name" value="GLMA-like_second"/>
</dbReference>
<comment type="similarity">
    <text evidence="1 2">Belongs to the glycosyl hydrolase 35 family.</text>
</comment>
<evidence type="ECO:0000259" key="3">
    <source>
        <dbReference type="Pfam" id="PF01301"/>
    </source>
</evidence>
<dbReference type="InterPro" id="IPR001944">
    <property type="entry name" value="Glycoside_Hdrlase_35"/>
</dbReference>
<dbReference type="STRING" id="1450648.CLORY_27840"/>
<dbReference type="GO" id="GO:0005975">
    <property type="term" value="P:carbohydrate metabolic process"/>
    <property type="evidence" value="ECO:0007669"/>
    <property type="project" value="InterPro"/>
</dbReference>
<gene>
    <name evidence="5" type="primary">bga_4</name>
    <name evidence="5" type="ORF">CLORY_27840</name>
</gene>
<accession>A0A1V4IL55</accession>
<dbReference type="EMBL" id="MZGV01000031">
    <property type="protein sequence ID" value="OPJ60475.1"/>
    <property type="molecule type" value="Genomic_DNA"/>
</dbReference>
<evidence type="ECO:0000259" key="4">
    <source>
        <dbReference type="Pfam" id="PF22369"/>
    </source>
</evidence>
<keyword evidence="5" id="KW-0326">Glycosidase</keyword>
<name>A0A1V4IL55_9CLOT</name>
<dbReference type="Proteomes" id="UP000190080">
    <property type="component" value="Unassembled WGS sequence"/>
</dbReference>
<dbReference type="RefSeq" id="WP_079425471.1">
    <property type="nucleotide sequence ID" value="NZ_MZGV01000031.1"/>
</dbReference>
<evidence type="ECO:0000313" key="6">
    <source>
        <dbReference type="Proteomes" id="UP000190080"/>
    </source>
</evidence>
<keyword evidence="6" id="KW-1185">Reference proteome</keyword>
<comment type="caution">
    <text evidence="5">The sequence shown here is derived from an EMBL/GenBank/DDBJ whole genome shotgun (WGS) entry which is preliminary data.</text>
</comment>
<dbReference type="OrthoDB" id="9813184at2"/>
<evidence type="ECO:0000256" key="1">
    <source>
        <dbReference type="ARBA" id="ARBA00009809"/>
    </source>
</evidence>
<dbReference type="InterPro" id="IPR017853">
    <property type="entry name" value="GH"/>
</dbReference>
<dbReference type="SUPFAM" id="SSF51445">
    <property type="entry name" value="(Trans)glycosidases"/>
    <property type="match status" value="1"/>
</dbReference>
<dbReference type="AlphaFoldDB" id="A0A1V4IL55"/>
<evidence type="ECO:0000256" key="2">
    <source>
        <dbReference type="RuleBase" id="RU003679"/>
    </source>
</evidence>
<reference evidence="5 6" key="1">
    <citation type="submission" date="2017-03" db="EMBL/GenBank/DDBJ databases">
        <title>Genome sequence of Clostridium oryzae DSM 28571.</title>
        <authorList>
            <person name="Poehlein A."/>
            <person name="Daniel R."/>
        </authorList>
    </citation>
    <scope>NUCLEOTIDE SEQUENCE [LARGE SCALE GENOMIC DNA]</scope>
    <source>
        <strain evidence="5 6">DSM 28571</strain>
    </source>
</reference>
<feature type="domain" description="GLMA-like second" evidence="4">
    <location>
        <begin position="489"/>
        <end position="608"/>
    </location>
</feature>